<dbReference type="FunFam" id="3.30.160.60:FF:001235">
    <property type="entry name" value="Si:ch211-119o8.6"/>
    <property type="match status" value="1"/>
</dbReference>
<dbReference type="FunFam" id="3.30.160.60:FF:000446">
    <property type="entry name" value="Zinc finger protein"/>
    <property type="match status" value="2"/>
</dbReference>
<dbReference type="AlphaFoldDB" id="A0AAV8Z1A1"/>
<evidence type="ECO:0000313" key="16">
    <source>
        <dbReference type="Proteomes" id="UP001162162"/>
    </source>
</evidence>
<feature type="domain" description="C2H2-type" evidence="13">
    <location>
        <begin position="457"/>
        <end position="484"/>
    </location>
</feature>
<dbReference type="InterPro" id="IPR012934">
    <property type="entry name" value="Znf_AD"/>
</dbReference>
<dbReference type="FunFam" id="3.30.160.60:FF:000557">
    <property type="entry name" value="zinc finger and SCAN domain-containing protein 29"/>
    <property type="match status" value="1"/>
</dbReference>
<feature type="binding site" evidence="12">
    <location>
        <position position="68"/>
    </location>
    <ligand>
        <name>Zn(2+)</name>
        <dbReference type="ChEBI" id="CHEBI:29105"/>
    </ligand>
</feature>
<comment type="subcellular location">
    <subcellularLocation>
        <location evidence="1">Nucleus</location>
    </subcellularLocation>
</comment>
<keyword evidence="7" id="KW-0805">Transcription regulation</keyword>
<dbReference type="InterPro" id="IPR050331">
    <property type="entry name" value="Zinc_finger"/>
</dbReference>
<dbReference type="Pfam" id="PF07776">
    <property type="entry name" value="zf-AD"/>
    <property type="match status" value="1"/>
</dbReference>
<evidence type="ECO:0000256" key="11">
    <source>
        <dbReference type="PROSITE-ProRule" id="PRU00042"/>
    </source>
</evidence>
<feature type="domain" description="C2H2-type" evidence="13">
    <location>
        <begin position="225"/>
        <end position="252"/>
    </location>
</feature>
<feature type="domain" description="C2H2-type" evidence="13">
    <location>
        <begin position="373"/>
        <end position="400"/>
    </location>
</feature>
<feature type="binding site" evidence="12">
    <location>
        <position position="16"/>
    </location>
    <ligand>
        <name>Zn(2+)</name>
        <dbReference type="ChEBI" id="CHEBI:29105"/>
    </ligand>
</feature>
<gene>
    <name evidence="15" type="ORF">NQ318_014253</name>
</gene>
<dbReference type="InterPro" id="IPR013087">
    <property type="entry name" value="Znf_C2H2_type"/>
</dbReference>
<keyword evidence="3 12" id="KW-0479">Metal-binding</keyword>
<dbReference type="Gene3D" id="3.40.1800.20">
    <property type="match status" value="1"/>
</dbReference>
<sequence length="705" mass="81027">MEVKVDSNVFDISKICRACLTEKGEMRSVFMQDESTGQAMILAEMLMGFSSVQIENGDGLPSLICLQCVHQISRCYSFKQLCEQSDLNLRQYLGKPTITKQCKEEDIHHNNDFTATLLLDNFGLDSSSGDSDEDDYKEEFSLLQSIPENPNDEKIIAQKQLLKSAKAQKSKMSKRKILAKGGKAAVLAAKKMKRNVNQCNVCKKQFINLKSFRKHLKTHIEDRPYKCKLCPRGFTEENYLNNHMRTHVPEEQKPHECKVCKKRFIHVTLLNKHMLKHSGEKPFVCKICNKGCYAENSLLKHMKIHEKKEGDPALLKHICDYCKTEFPDAQSLSIHIKQHTGDRPFLCNICGKCFPQRFNLELHLRTHTGERPFQCEVCKNGYVSKASLKIHMRTHTNERPFVCDFCGKAFRQSGDLTSHKRLHGTEKPIECSVCQKRFTTVMKLKYHMRNHTGERPYVCTVCGRGFTVNTILLRHMRVHSGERPYVCVTCGKAFSQSSTLNTHMKVHAPSPKYNSQGQQRMAKFDIDGEQKYQPQQQQQRMLKFDIDGDQKYQPQQQQQQQAPDLANRLMQTDSRMLQAEPVQRMIQPDNTRIISSDGSRIITDASHLLPDNRGLMDNTRLLANDGSRLLVNVVEPSRLLVNDNRLLAQDNRLMNNVNGNENRLLNDNSRLITNESTRHLAVIESSRLLADKYLSNYDPYHRGHL</sequence>
<keyword evidence="16" id="KW-1185">Reference proteome</keyword>
<dbReference type="GO" id="GO:0008270">
    <property type="term" value="F:zinc ion binding"/>
    <property type="evidence" value="ECO:0007669"/>
    <property type="project" value="UniProtKB-UniRule"/>
</dbReference>
<evidence type="ECO:0000256" key="12">
    <source>
        <dbReference type="PROSITE-ProRule" id="PRU01263"/>
    </source>
</evidence>
<dbReference type="PROSITE" id="PS51915">
    <property type="entry name" value="ZAD"/>
    <property type="match status" value="1"/>
</dbReference>
<feature type="domain" description="C2H2-type" evidence="13">
    <location>
        <begin position="317"/>
        <end position="344"/>
    </location>
</feature>
<dbReference type="FunFam" id="3.30.160.60:FF:000621">
    <property type="entry name" value="FLT3-interacting zinc finger 1"/>
    <property type="match status" value="1"/>
</dbReference>
<comment type="caution">
    <text evidence="15">The sequence shown here is derived from an EMBL/GenBank/DDBJ whole genome shotgun (WGS) entry which is preliminary data.</text>
</comment>
<dbReference type="SMART" id="SM00355">
    <property type="entry name" value="ZnF_C2H2"/>
    <property type="match status" value="11"/>
</dbReference>
<comment type="similarity">
    <text evidence="2">Belongs to the krueppel C2H2-type zinc-finger protein family.</text>
</comment>
<feature type="domain" description="C2H2-type" evidence="13">
    <location>
        <begin position="345"/>
        <end position="372"/>
    </location>
</feature>
<evidence type="ECO:0000256" key="9">
    <source>
        <dbReference type="ARBA" id="ARBA00023163"/>
    </source>
</evidence>
<dbReference type="GO" id="GO:0006355">
    <property type="term" value="P:regulation of DNA-templated transcription"/>
    <property type="evidence" value="ECO:0007669"/>
    <property type="project" value="UniProtKB-ARBA"/>
</dbReference>
<keyword evidence="8" id="KW-0238">DNA-binding</keyword>
<reference evidence="15" key="1">
    <citation type="journal article" date="2023" name="Insect Mol. Biol.">
        <title>Genome sequencing provides insights into the evolution of gene families encoding plant cell wall-degrading enzymes in longhorned beetles.</title>
        <authorList>
            <person name="Shin N.R."/>
            <person name="Okamura Y."/>
            <person name="Kirsch R."/>
            <person name="Pauchet Y."/>
        </authorList>
    </citation>
    <scope>NUCLEOTIDE SEQUENCE</scope>
    <source>
        <strain evidence="15">AMC_N1</strain>
    </source>
</reference>
<dbReference type="Pfam" id="PF13912">
    <property type="entry name" value="zf-C2H2_6"/>
    <property type="match status" value="1"/>
</dbReference>
<dbReference type="SUPFAM" id="SSF57716">
    <property type="entry name" value="Glucocorticoid receptor-like (DNA-binding domain)"/>
    <property type="match status" value="1"/>
</dbReference>
<dbReference type="FunFam" id="3.30.160.60:FF:000624">
    <property type="entry name" value="zinc finger protein 697"/>
    <property type="match status" value="1"/>
</dbReference>
<feature type="domain" description="C2H2-type" evidence="13">
    <location>
        <begin position="401"/>
        <end position="428"/>
    </location>
</feature>
<evidence type="ECO:0000313" key="15">
    <source>
        <dbReference type="EMBL" id="KAJ8956839.1"/>
    </source>
</evidence>
<evidence type="ECO:0000256" key="1">
    <source>
        <dbReference type="ARBA" id="ARBA00004123"/>
    </source>
</evidence>
<keyword evidence="4" id="KW-0677">Repeat</keyword>
<dbReference type="PROSITE" id="PS50157">
    <property type="entry name" value="ZINC_FINGER_C2H2_2"/>
    <property type="match status" value="11"/>
</dbReference>
<dbReference type="GO" id="GO:0005634">
    <property type="term" value="C:nucleus"/>
    <property type="evidence" value="ECO:0007669"/>
    <property type="project" value="UniProtKB-SubCell"/>
</dbReference>
<evidence type="ECO:0000259" key="14">
    <source>
        <dbReference type="PROSITE" id="PS51915"/>
    </source>
</evidence>
<proteinExistence type="inferred from homology"/>
<dbReference type="SMART" id="SM00868">
    <property type="entry name" value="zf-AD"/>
    <property type="match status" value="1"/>
</dbReference>
<evidence type="ECO:0000256" key="3">
    <source>
        <dbReference type="ARBA" id="ARBA00022723"/>
    </source>
</evidence>
<keyword evidence="6 12" id="KW-0862">Zinc</keyword>
<dbReference type="PANTHER" id="PTHR16515">
    <property type="entry name" value="PR DOMAIN ZINC FINGER PROTEIN"/>
    <property type="match status" value="1"/>
</dbReference>
<feature type="binding site" evidence="12">
    <location>
        <position position="19"/>
    </location>
    <ligand>
        <name>Zn(2+)</name>
        <dbReference type="ChEBI" id="CHEBI:29105"/>
    </ligand>
</feature>
<evidence type="ECO:0000256" key="4">
    <source>
        <dbReference type="ARBA" id="ARBA00022737"/>
    </source>
</evidence>
<feature type="binding site" evidence="12">
    <location>
        <position position="65"/>
    </location>
    <ligand>
        <name>Zn(2+)</name>
        <dbReference type="ChEBI" id="CHEBI:29105"/>
    </ligand>
</feature>
<keyword evidence="5 11" id="KW-0863">Zinc-finger</keyword>
<dbReference type="Pfam" id="PF00096">
    <property type="entry name" value="zf-C2H2"/>
    <property type="match status" value="9"/>
</dbReference>
<dbReference type="FunFam" id="3.30.160.60:FF:000295">
    <property type="entry name" value="zinc finger protein 19"/>
    <property type="match status" value="1"/>
</dbReference>
<evidence type="ECO:0000259" key="13">
    <source>
        <dbReference type="PROSITE" id="PS50157"/>
    </source>
</evidence>
<feature type="domain" description="C2H2-type" evidence="13">
    <location>
        <begin position="197"/>
        <end position="224"/>
    </location>
</feature>
<dbReference type="FunFam" id="3.30.160.60:FF:002343">
    <property type="entry name" value="Zinc finger protein 33A"/>
    <property type="match status" value="1"/>
</dbReference>
<dbReference type="Gene3D" id="3.30.160.60">
    <property type="entry name" value="Classic Zinc Finger"/>
    <property type="match status" value="10"/>
</dbReference>
<name>A0AAV8Z1A1_9CUCU</name>
<dbReference type="SUPFAM" id="SSF57667">
    <property type="entry name" value="beta-beta-alpha zinc fingers"/>
    <property type="match status" value="6"/>
</dbReference>
<protein>
    <submittedName>
        <fullName evidence="15">Uncharacterized protein</fullName>
    </submittedName>
</protein>
<evidence type="ECO:0000256" key="8">
    <source>
        <dbReference type="ARBA" id="ARBA00023125"/>
    </source>
</evidence>
<evidence type="ECO:0000256" key="2">
    <source>
        <dbReference type="ARBA" id="ARBA00006991"/>
    </source>
</evidence>
<feature type="domain" description="C2H2-type" evidence="13">
    <location>
        <begin position="255"/>
        <end position="282"/>
    </location>
</feature>
<feature type="domain" description="C2H2-type" evidence="13">
    <location>
        <begin position="429"/>
        <end position="456"/>
    </location>
</feature>
<dbReference type="PROSITE" id="PS00028">
    <property type="entry name" value="ZINC_FINGER_C2H2_1"/>
    <property type="match status" value="11"/>
</dbReference>
<dbReference type="InterPro" id="IPR036236">
    <property type="entry name" value="Znf_C2H2_sf"/>
</dbReference>
<feature type="domain" description="ZAD" evidence="14">
    <location>
        <begin position="14"/>
        <end position="92"/>
    </location>
</feature>
<keyword evidence="9" id="KW-0804">Transcription</keyword>
<dbReference type="PANTHER" id="PTHR16515:SF66">
    <property type="entry name" value="C2H2-TYPE DOMAIN-CONTAINING PROTEIN"/>
    <property type="match status" value="1"/>
</dbReference>
<evidence type="ECO:0000256" key="7">
    <source>
        <dbReference type="ARBA" id="ARBA00023015"/>
    </source>
</evidence>
<accession>A0AAV8Z1A1</accession>
<dbReference type="GO" id="GO:0003677">
    <property type="term" value="F:DNA binding"/>
    <property type="evidence" value="ECO:0007669"/>
    <property type="project" value="UniProtKB-KW"/>
</dbReference>
<organism evidence="15 16">
    <name type="scientific">Aromia moschata</name>
    <dbReference type="NCBI Taxonomy" id="1265417"/>
    <lineage>
        <taxon>Eukaryota</taxon>
        <taxon>Metazoa</taxon>
        <taxon>Ecdysozoa</taxon>
        <taxon>Arthropoda</taxon>
        <taxon>Hexapoda</taxon>
        <taxon>Insecta</taxon>
        <taxon>Pterygota</taxon>
        <taxon>Neoptera</taxon>
        <taxon>Endopterygota</taxon>
        <taxon>Coleoptera</taxon>
        <taxon>Polyphaga</taxon>
        <taxon>Cucujiformia</taxon>
        <taxon>Chrysomeloidea</taxon>
        <taxon>Cerambycidae</taxon>
        <taxon>Cerambycinae</taxon>
        <taxon>Callichromatini</taxon>
        <taxon>Aromia</taxon>
    </lineage>
</organism>
<evidence type="ECO:0000256" key="6">
    <source>
        <dbReference type="ARBA" id="ARBA00022833"/>
    </source>
</evidence>
<dbReference type="Proteomes" id="UP001162162">
    <property type="component" value="Unassembled WGS sequence"/>
</dbReference>
<evidence type="ECO:0000256" key="5">
    <source>
        <dbReference type="ARBA" id="ARBA00022771"/>
    </source>
</evidence>
<dbReference type="EMBL" id="JAPWTK010000027">
    <property type="protein sequence ID" value="KAJ8956839.1"/>
    <property type="molecule type" value="Genomic_DNA"/>
</dbReference>
<feature type="domain" description="C2H2-type" evidence="13">
    <location>
        <begin position="283"/>
        <end position="310"/>
    </location>
</feature>
<keyword evidence="10" id="KW-0539">Nucleus</keyword>
<dbReference type="FunFam" id="3.30.160.60:FF:000478">
    <property type="entry name" value="Zinc finger protein 133"/>
    <property type="match status" value="1"/>
</dbReference>
<feature type="domain" description="C2H2-type" evidence="13">
    <location>
        <begin position="485"/>
        <end position="512"/>
    </location>
</feature>
<evidence type="ECO:0000256" key="10">
    <source>
        <dbReference type="ARBA" id="ARBA00023242"/>
    </source>
</evidence>